<dbReference type="Proteomes" id="UP000269410">
    <property type="component" value="Unassembled WGS sequence"/>
</dbReference>
<reference evidence="2 3" key="1">
    <citation type="submission" date="2018-10" db="EMBL/GenBank/DDBJ databases">
        <title>Thermophilic Lithotrophy and Phototrophy in an Intertidal, Iron-rich, Geothermal Spring.</title>
        <authorList>
            <person name="Ward L.M."/>
            <person name="Idei A."/>
            <person name="Nakagawa M."/>
            <person name="Ueno Y."/>
            <person name="Fischer W."/>
            <person name="Mcglynn S.E."/>
        </authorList>
    </citation>
    <scope>NUCLEOTIDE SEQUENCE [LARGE SCALE GENOMIC DNA]</scope>
    <source>
        <strain evidence="2">J137</strain>
    </source>
</reference>
<organism evidence="2 3">
    <name type="scientific">Candidatus Dojkabacteria bacterium</name>
    <dbReference type="NCBI Taxonomy" id="2099670"/>
    <lineage>
        <taxon>Bacteria</taxon>
        <taxon>Candidatus Dojkabacteria</taxon>
    </lineage>
</organism>
<protein>
    <submittedName>
        <fullName evidence="2">Uncharacterized protein</fullName>
    </submittedName>
</protein>
<dbReference type="EMBL" id="RFKV01000054">
    <property type="protein sequence ID" value="RMD77223.1"/>
    <property type="molecule type" value="Genomic_DNA"/>
</dbReference>
<comment type="caution">
    <text evidence="2">The sequence shown here is derived from an EMBL/GenBank/DDBJ whole genome shotgun (WGS) entry which is preliminary data.</text>
</comment>
<name>A0A3M0YZS1_9BACT</name>
<gene>
    <name evidence="2" type="ORF">D6810_01540</name>
</gene>
<evidence type="ECO:0000256" key="1">
    <source>
        <dbReference type="SAM" id="Phobius"/>
    </source>
</evidence>
<dbReference type="AlphaFoldDB" id="A0A3M0YZS1"/>
<keyword evidence="1" id="KW-0812">Transmembrane</keyword>
<keyword evidence="1" id="KW-0472">Membrane</keyword>
<feature type="transmembrane region" description="Helical" evidence="1">
    <location>
        <begin position="91"/>
        <end position="113"/>
    </location>
</feature>
<evidence type="ECO:0000313" key="3">
    <source>
        <dbReference type="Proteomes" id="UP000269410"/>
    </source>
</evidence>
<proteinExistence type="predicted"/>
<keyword evidence="1" id="KW-1133">Transmembrane helix</keyword>
<evidence type="ECO:0000313" key="2">
    <source>
        <dbReference type="EMBL" id="RMD77223.1"/>
    </source>
</evidence>
<accession>A0A3M0YZS1</accession>
<sequence>MFVQKNQGILPDEIGSVLEPIRVPVFPIPSSGFDPSYATILSWLSFVGGVLSVFVLVIFLFRFVTLSAQMITKGDSEENVKNVIKKVRYNFLGLIFSILVPFILSLVGALLGVGNIFEWPKMFSSCESSGDYEFYFQAALREGADADKICFGG</sequence>
<feature type="transmembrane region" description="Helical" evidence="1">
    <location>
        <begin position="40"/>
        <end position="64"/>
    </location>
</feature>